<keyword evidence="2" id="KW-1185">Reference proteome</keyword>
<proteinExistence type="predicted"/>
<evidence type="ECO:0000313" key="1">
    <source>
        <dbReference type="EMBL" id="TFK75601.1"/>
    </source>
</evidence>
<dbReference type="EMBL" id="ML208262">
    <property type="protein sequence ID" value="TFK75601.1"/>
    <property type="molecule type" value="Genomic_DNA"/>
</dbReference>
<accession>A0ACD3BD75</accession>
<reference evidence="1 2" key="1">
    <citation type="journal article" date="2019" name="Nat. Ecol. Evol.">
        <title>Megaphylogeny resolves global patterns of mushroom evolution.</title>
        <authorList>
            <person name="Varga T."/>
            <person name="Krizsan K."/>
            <person name="Foldi C."/>
            <person name="Dima B."/>
            <person name="Sanchez-Garcia M."/>
            <person name="Sanchez-Ramirez S."/>
            <person name="Szollosi G.J."/>
            <person name="Szarkandi J.G."/>
            <person name="Papp V."/>
            <person name="Albert L."/>
            <person name="Andreopoulos W."/>
            <person name="Angelini C."/>
            <person name="Antonin V."/>
            <person name="Barry K.W."/>
            <person name="Bougher N.L."/>
            <person name="Buchanan P."/>
            <person name="Buyck B."/>
            <person name="Bense V."/>
            <person name="Catcheside P."/>
            <person name="Chovatia M."/>
            <person name="Cooper J."/>
            <person name="Damon W."/>
            <person name="Desjardin D."/>
            <person name="Finy P."/>
            <person name="Geml J."/>
            <person name="Haridas S."/>
            <person name="Hughes K."/>
            <person name="Justo A."/>
            <person name="Karasinski D."/>
            <person name="Kautmanova I."/>
            <person name="Kiss B."/>
            <person name="Kocsube S."/>
            <person name="Kotiranta H."/>
            <person name="LaButti K.M."/>
            <person name="Lechner B.E."/>
            <person name="Liimatainen K."/>
            <person name="Lipzen A."/>
            <person name="Lukacs Z."/>
            <person name="Mihaltcheva S."/>
            <person name="Morgado L.N."/>
            <person name="Niskanen T."/>
            <person name="Noordeloos M.E."/>
            <person name="Ohm R.A."/>
            <person name="Ortiz-Santana B."/>
            <person name="Ovrebo C."/>
            <person name="Racz N."/>
            <person name="Riley R."/>
            <person name="Savchenko A."/>
            <person name="Shiryaev A."/>
            <person name="Soop K."/>
            <person name="Spirin V."/>
            <person name="Szebenyi C."/>
            <person name="Tomsovsky M."/>
            <person name="Tulloss R.E."/>
            <person name="Uehling J."/>
            <person name="Grigoriev I.V."/>
            <person name="Vagvolgyi C."/>
            <person name="Papp T."/>
            <person name="Martin F.M."/>
            <person name="Miettinen O."/>
            <person name="Hibbett D.S."/>
            <person name="Nagy L.G."/>
        </authorList>
    </citation>
    <scope>NUCLEOTIDE SEQUENCE [LARGE SCALE GENOMIC DNA]</scope>
    <source>
        <strain evidence="1 2">NL-1719</strain>
    </source>
</reference>
<organism evidence="1 2">
    <name type="scientific">Pluteus cervinus</name>
    <dbReference type="NCBI Taxonomy" id="181527"/>
    <lineage>
        <taxon>Eukaryota</taxon>
        <taxon>Fungi</taxon>
        <taxon>Dikarya</taxon>
        <taxon>Basidiomycota</taxon>
        <taxon>Agaricomycotina</taxon>
        <taxon>Agaricomycetes</taxon>
        <taxon>Agaricomycetidae</taxon>
        <taxon>Agaricales</taxon>
        <taxon>Pluteineae</taxon>
        <taxon>Pluteaceae</taxon>
        <taxon>Pluteus</taxon>
    </lineage>
</organism>
<dbReference type="Proteomes" id="UP000308600">
    <property type="component" value="Unassembled WGS sequence"/>
</dbReference>
<evidence type="ECO:0000313" key="2">
    <source>
        <dbReference type="Proteomes" id="UP000308600"/>
    </source>
</evidence>
<sequence>MTSRVATAISIPFTEWVDANAERFIERLKEAVAIPSISGDSARRDDVFNMAHWLDGQLKSLGVDTKLVDLGTQNVDGKEIPLPPALLGQIGDFTSEAGKKKKTILIYGHFDVQPASKSDGWDSDPFVLTTVGDKLVGRGSTDDKGPILGWLNVLQYHHDNQKELPVNLKFCFEGMEESGSEGLDDLIVKEAKGYFAGVDYVCISDNYWLNDRTPVLTYGLRGLCYFSVTVSGPAWDLHSGVFGGTVYEPMTDLVTLLSKLVDNKGKILIPGVVDRVPSVTSEEIKLYEKLDYSIADIDKAVGAPIALSSDKVEVLMGRMRNPSLSLHGIEGAFSGEGAKTVIPAKVSGKFSIRLVPDQDPKEINKLVKVYLESEFAKLNSKSKLEVKPLSDGKPWVADYKNPNYEAARVATLLVYGKEPDFTREGGSIPVTLTFSDALGVNVLLLPMGRGDDGAHSTNEKLNRSNFIEGTKLLGLYLYEIGASINIDPKY</sequence>
<name>A0ACD3BD75_9AGAR</name>
<protein>
    <submittedName>
        <fullName evidence="1">CNDP dipeptidase</fullName>
    </submittedName>
</protein>
<gene>
    <name evidence="1" type="ORF">BDN72DRAFT_831905</name>
</gene>